<dbReference type="GO" id="GO:0015035">
    <property type="term" value="F:protein-disulfide reductase activity"/>
    <property type="evidence" value="ECO:0007669"/>
    <property type="project" value="InterPro"/>
</dbReference>
<dbReference type="Gene3D" id="1.20.1550.10">
    <property type="entry name" value="DsbB-like"/>
    <property type="match status" value="1"/>
</dbReference>
<dbReference type="GO" id="GO:0005886">
    <property type="term" value="C:plasma membrane"/>
    <property type="evidence" value="ECO:0007669"/>
    <property type="project" value="UniProtKB-SubCell"/>
</dbReference>
<evidence type="ECO:0000256" key="3">
    <source>
        <dbReference type="ARBA" id="ARBA00022692"/>
    </source>
</evidence>
<dbReference type="EMBL" id="BNAP01000052">
    <property type="protein sequence ID" value="GHH05323.1"/>
    <property type="molecule type" value="Genomic_DNA"/>
</dbReference>
<keyword evidence="2" id="KW-1003">Cell membrane</keyword>
<dbReference type="PIRSF" id="PIRSF033913">
    <property type="entry name" value="S-S_format_DsbB"/>
    <property type="match status" value="1"/>
</dbReference>
<reference evidence="7" key="1">
    <citation type="journal article" date="2014" name="Int. J. Syst. Evol. Microbiol.">
        <title>Complete genome sequence of Corynebacterium casei LMG S-19264T (=DSM 44701T), isolated from a smear-ripened cheese.</title>
        <authorList>
            <consortium name="US DOE Joint Genome Institute (JGI-PGF)"/>
            <person name="Walter F."/>
            <person name="Albersmeier A."/>
            <person name="Kalinowski J."/>
            <person name="Ruckert C."/>
        </authorList>
    </citation>
    <scope>NUCLEOTIDE SEQUENCE</scope>
    <source>
        <strain evidence="7">CGMCC 1.7081</strain>
    </source>
</reference>
<protein>
    <submittedName>
        <fullName evidence="7">Dihydroneopterin aldolase</fullName>
    </submittedName>
</protein>
<name>A0A8J3HDF4_9RHOB</name>
<evidence type="ECO:0000256" key="4">
    <source>
        <dbReference type="ARBA" id="ARBA00022989"/>
    </source>
</evidence>
<organism evidence="7 8">
    <name type="scientific">Pseudodonghicola xiamenensis</name>
    <dbReference type="NCBI Taxonomy" id="337702"/>
    <lineage>
        <taxon>Bacteria</taxon>
        <taxon>Pseudomonadati</taxon>
        <taxon>Pseudomonadota</taxon>
        <taxon>Alphaproteobacteria</taxon>
        <taxon>Rhodobacterales</taxon>
        <taxon>Paracoccaceae</taxon>
        <taxon>Pseudodonghicola</taxon>
    </lineage>
</organism>
<feature type="transmembrane region" description="Helical" evidence="6">
    <location>
        <begin position="62"/>
        <end position="80"/>
    </location>
</feature>
<dbReference type="InterPro" id="IPR023380">
    <property type="entry name" value="DsbB-like_sf"/>
</dbReference>
<gene>
    <name evidence="7" type="ORF">GCM10010961_44140</name>
</gene>
<comment type="subcellular location">
    <subcellularLocation>
        <location evidence="1">Cell membrane</location>
        <topology evidence="1">Multi-pass membrane protein</topology>
    </subcellularLocation>
</comment>
<comment type="caution">
    <text evidence="7">The sequence shown here is derived from an EMBL/GenBank/DDBJ whole genome shotgun (WGS) entry which is preliminary data.</text>
</comment>
<reference evidence="7" key="2">
    <citation type="submission" date="2020-09" db="EMBL/GenBank/DDBJ databases">
        <authorList>
            <person name="Sun Q."/>
            <person name="Zhou Y."/>
        </authorList>
    </citation>
    <scope>NUCLEOTIDE SEQUENCE</scope>
    <source>
        <strain evidence="7">CGMCC 1.7081</strain>
    </source>
</reference>
<dbReference type="PANTHER" id="PTHR36570:SF3">
    <property type="entry name" value="DISULFIDE BOND FORMATION PROTEIN B"/>
    <property type="match status" value="1"/>
</dbReference>
<dbReference type="InterPro" id="IPR024199">
    <property type="entry name" value="Uncharacterised_DsbB"/>
</dbReference>
<dbReference type="Pfam" id="PF02600">
    <property type="entry name" value="DsbB"/>
    <property type="match status" value="1"/>
</dbReference>
<dbReference type="AlphaFoldDB" id="A0A8J3HDF4"/>
<evidence type="ECO:0000313" key="7">
    <source>
        <dbReference type="EMBL" id="GHH05323.1"/>
    </source>
</evidence>
<evidence type="ECO:0000313" key="8">
    <source>
        <dbReference type="Proteomes" id="UP000611500"/>
    </source>
</evidence>
<dbReference type="InterPro" id="IPR050183">
    <property type="entry name" value="DsbB"/>
</dbReference>
<feature type="transmembrane region" description="Helical" evidence="6">
    <location>
        <begin position="130"/>
        <end position="148"/>
    </location>
</feature>
<dbReference type="RefSeq" id="WP_028095492.1">
    <property type="nucleotide sequence ID" value="NZ_BNAP01000052.1"/>
</dbReference>
<proteinExistence type="predicted"/>
<evidence type="ECO:0000256" key="5">
    <source>
        <dbReference type="ARBA" id="ARBA00023136"/>
    </source>
</evidence>
<keyword evidence="3 6" id="KW-0812">Transmembrane</keyword>
<keyword evidence="8" id="KW-1185">Reference proteome</keyword>
<accession>A0A8J3HDF4</accession>
<dbReference type="SUPFAM" id="SSF158442">
    <property type="entry name" value="DsbB-like"/>
    <property type="match status" value="1"/>
</dbReference>
<evidence type="ECO:0000256" key="2">
    <source>
        <dbReference type="ARBA" id="ARBA00022475"/>
    </source>
</evidence>
<dbReference type="InterPro" id="IPR003752">
    <property type="entry name" value="DiS_bond_form_DsbB/BdbC"/>
</dbReference>
<keyword evidence="4 6" id="KW-1133">Transmembrane helix</keyword>
<keyword evidence="5 6" id="KW-0472">Membrane</keyword>
<dbReference type="PANTHER" id="PTHR36570">
    <property type="entry name" value="DISULFIDE BOND FORMATION PROTEIN B"/>
    <property type="match status" value="1"/>
</dbReference>
<sequence length="152" mass="16235">MRSFLILIAAGGSAAMLLAALGFQYIGGLPPCDLCIEQRWPHLAAVIIGALALLIRGRFLPWLGALAALTTSGLGLYHTGVERAWWEGPTTCTSSPVSNLSADQLFDKIMAAPLIRCDEVAWEFLNLSMASWNAIGALILALIWIAAARTKA</sequence>
<feature type="transmembrane region" description="Helical" evidence="6">
    <location>
        <begin position="38"/>
        <end position="55"/>
    </location>
</feature>
<dbReference type="Proteomes" id="UP000611500">
    <property type="component" value="Unassembled WGS sequence"/>
</dbReference>
<evidence type="ECO:0000256" key="6">
    <source>
        <dbReference type="SAM" id="Phobius"/>
    </source>
</evidence>
<evidence type="ECO:0000256" key="1">
    <source>
        <dbReference type="ARBA" id="ARBA00004651"/>
    </source>
</evidence>
<dbReference type="GO" id="GO:0006457">
    <property type="term" value="P:protein folding"/>
    <property type="evidence" value="ECO:0007669"/>
    <property type="project" value="InterPro"/>
</dbReference>